<comment type="caution">
    <text evidence="2">The sequence shown here is derived from an EMBL/GenBank/DDBJ whole genome shotgun (WGS) entry which is preliminary data.</text>
</comment>
<evidence type="ECO:0000313" key="3">
    <source>
        <dbReference type="Proteomes" id="UP001281761"/>
    </source>
</evidence>
<feature type="region of interest" description="Disordered" evidence="1">
    <location>
        <begin position="753"/>
        <end position="810"/>
    </location>
</feature>
<reference evidence="2 3" key="1">
    <citation type="journal article" date="2022" name="bioRxiv">
        <title>Genomics of Preaxostyla Flagellates Illuminates Evolutionary Transitions and the Path Towards Mitochondrial Loss.</title>
        <authorList>
            <person name="Novak L.V.F."/>
            <person name="Treitli S.C."/>
            <person name="Pyrih J."/>
            <person name="Halakuc P."/>
            <person name="Pipaliya S.V."/>
            <person name="Vacek V."/>
            <person name="Brzon O."/>
            <person name="Soukal P."/>
            <person name="Eme L."/>
            <person name="Dacks J.B."/>
            <person name="Karnkowska A."/>
            <person name="Elias M."/>
            <person name="Hampl V."/>
        </authorList>
    </citation>
    <scope>NUCLEOTIDE SEQUENCE [LARGE SCALE GENOMIC DNA]</scope>
    <source>
        <strain evidence="2">NAU3</strain>
        <tissue evidence="2">Gut</tissue>
    </source>
</reference>
<accession>A0ABQ9YIM5</accession>
<feature type="region of interest" description="Disordered" evidence="1">
    <location>
        <begin position="833"/>
        <end position="865"/>
    </location>
</feature>
<proteinExistence type="predicted"/>
<evidence type="ECO:0008006" key="4">
    <source>
        <dbReference type="Google" id="ProtNLM"/>
    </source>
</evidence>
<feature type="compositionally biased region" description="Polar residues" evidence="1">
    <location>
        <begin position="128"/>
        <end position="146"/>
    </location>
</feature>
<organism evidence="2 3">
    <name type="scientific">Blattamonas nauphoetae</name>
    <dbReference type="NCBI Taxonomy" id="2049346"/>
    <lineage>
        <taxon>Eukaryota</taxon>
        <taxon>Metamonada</taxon>
        <taxon>Preaxostyla</taxon>
        <taxon>Oxymonadida</taxon>
        <taxon>Blattamonas</taxon>
    </lineage>
</organism>
<sequence>MTTKHRGFYCLFVFDEPEVIRNKNSSWHDRYRVFESSPTLPIYASNDLTKPPSFPTRREDFGLVEVLPDETLSNYKQRVIEIVRTQPLCRRMWRRFNDTPIPSVFKQSDLFGTSTPIDIPALCPTSPNPRQNPSSSGTKNEDSLASSSMMGINAPISHRNAVYSHYPFDPLRIFHLLPKPDEPPLSEFASTFSDASKSSNTGKSSDINKLLDTSMSSDFSNSSVSQASPSDKSAIGHPMELFCRIPSLKLDAHSFHTYSVSICQTPSILQRPFSKHLNPTYSPSESQNQYPRYYQPINTPAYPFHTPYAKHSALPIPYSSPLTPATDYHGTPTSYFLNLPKDQQLIQSFIDLDSLNSDHLCSAILDEIPSGNLPVLLFLVPAQLHLYPIHTPDTTNEDQTILSAMTQQTPRLSTSLASPVPKDNLFSSVAGVLTQGRRIVSQSVFSATEDWHYMLDKLNSIIRPSIERVQVGWDDAHQPIVTLDRMNGSGVDVRAFVIDHTFCELARLMRRPTIADLLIRSSPHLVEHIKIHPRIETLTLNADVKAQLIPRLLPPSDQKLKYLRLLRVAAHLNQIAPANARNFARLSAASLLPQYSSHFDIPLHSQDKLRFEEFIQHFLDFFVHIILTEAKKLAELGEANQINALIARLSVPDQSVYERALLTVAPAIDAIADYAHTTILTKPKTVSEIVPMVELLPSQLSVWDESGLNVEQIEIDQDTLAAVNTEAEIWRKEKEKQRQEEAKSIEQIHEIRGPERETFEERPMPPPSPIDVLSPINSPKLRKGKKSPMKPPESVADLRALDSDPNHSIGSIIEPRQETIECADAISKIIHDPNNLMTEDEISDDPYRQLRTDTSPEEPFNQSGI</sequence>
<name>A0ABQ9YIM5_9EUKA</name>
<dbReference type="Proteomes" id="UP001281761">
    <property type="component" value="Unassembled WGS sequence"/>
</dbReference>
<feature type="compositionally biased region" description="Basic and acidic residues" evidence="1">
    <location>
        <begin position="753"/>
        <end position="763"/>
    </location>
</feature>
<gene>
    <name evidence="2" type="ORF">BLNAU_1625</name>
</gene>
<evidence type="ECO:0000256" key="1">
    <source>
        <dbReference type="SAM" id="MobiDB-lite"/>
    </source>
</evidence>
<protein>
    <recommendedName>
        <fullName evidence="4">Rho-GAP domain-containing protein</fullName>
    </recommendedName>
</protein>
<evidence type="ECO:0000313" key="2">
    <source>
        <dbReference type="EMBL" id="KAK2963582.1"/>
    </source>
</evidence>
<keyword evidence="3" id="KW-1185">Reference proteome</keyword>
<feature type="region of interest" description="Disordered" evidence="1">
    <location>
        <begin position="188"/>
        <end position="209"/>
    </location>
</feature>
<dbReference type="EMBL" id="JARBJD010000006">
    <property type="protein sequence ID" value="KAK2963582.1"/>
    <property type="molecule type" value="Genomic_DNA"/>
</dbReference>
<feature type="region of interest" description="Disordered" evidence="1">
    <location>
        <begin position="117"/>
        <end position="146"/>
    </location>
</feature>